<evidence type="ECO:0000313" key="3">
    <source>
        <dbReference type="Proteomes" id="UP000001887"/>
    </source>
</evidence>
<feature type="domain" description="FAD/NAD(P)-binding" evidence="1">
    <location>
        <begin position="5"/>
        <end position="40"/>
    </location>
</feature>
<keyword evidence="3" id="KW-1185">Reference proteome</keyword>
<dbReference type="STRING" id="530564.Psta_4063"/>
<dbReference type="Gene3D" id="3.40.50.720">
    <property type="entry name" value="NAD(P)-binding Rossmann-like Domain"/>
    <property type="match status" value="1"/>
</dbReference>
<name>D2R2Y3_PIRSD</name>
<gene>
    <name evidence="2" type="ordered locus">Psta_4063</name>
</gene>
<dbReference type="HOGENOM" id="CLU_039832_0_0_0"/>
<dbReference type="SUPFAM" id="SSF51905">
    <property type="entry name" value="FAD/NAD(P)-binding domain"/>
    <property type="match status" value="1"/>
</dbReference>
<dbReference type="PRINTS" id="PR00368">
    <property type="entry name" value="FADPNR"/>
</dbReference>
<dbReference type="eggNOG" id="COG0492">
    <property type="taxonomic scope" value="Bacteria"/>
</dbReference>
<dbReference type="InterPro" id="IPR036188">
    <property type="entry name" value="FAD/NAD-bd_sf"/>
</dbReference>
<dbReference type="AlphaFoldDB" id="D2R2Y3"/>
<dbReference type="Gene3D" id="3.50.50.60">
    <property type="entry name" value="FAD/NAD(P)-binding domain"/>
    <property type="match status" value="1"/>
</dbReference>
<dbReference type="InterPro" id="IPR023753">
    <property type="entry name" value="FAD/NAD-binding_dom"/>
</dbReference>
<dbReference type="EMBL" id="CP001848">
    <property type="protein sequence ID" value="ADB18716.1"/>
    <property type="molecule type" value="Genomic_DNA"/>
</dbReference>
<organism evidence="2 3">
    <name type="scientific">Pirellula staleyi (strain ATCC 27377 / DSM 6068 / ICPB 4128)</name>
    <name type="common">Pirella staleyi</name>
    <dbReference type="NCBI Taxonomy" id="530564"/>
    <lineage>
        <taxon>Bacteria</taxon>
        <taxon>Pseudomonadati</taxon>
        <taxon>Planctomycetota</taxon>
        <taxon>Planctomycetia</taxon>
        <taxon>Pirellulales</taxon>
        <taxon>Pirellulaceae</taxon>
        <taxon>Pirellula</taxon>
    </lineage>
</organism>
<reference evidence="2 3" key="1">
    <citation type="journal article" date="2009" name="Stand. Genomic Sci.">
        <title>Complete genome sequence of Pirellula staleyi type strain (ATCC 27377).</title>
        <authorList>
            <person name="Clum A."/>
            <person name="Tindall B.J."/>
            <person name="Sikorski J."/>
            <person name="Ivanova N."/>
            <person name="Mavrommatis K."/>
            <person name="Lucas S."/>
            <person name="Glavina del Rio T."/>
            <person name="Nolan M."/>
            <person name="Chen F."/>
            <person name="Tice H."/>
            <person name="Pitluck S."/>
            <person name="Cheng J.F."/>
            <person name="Chertkov O."/>
            <person name="Brettin T."/>
            <person name="Han C."/>
            <person name="Detter J.C."/>
            <person name="Kuske C."/>
            <person name="Bruce D."/>
            <person name="Goodwin L."/>
            <person name="Ovchinikova G."/>
            <person name="Pati A."/>
            <person name="Mikhailova N."/>
            <person name="Chen A."/>
            <person name="Palaniappan K."/>
            <person name="Land M."/>
            <person name="Hauser L."/>
            <person name="Chang Y.J."/>
            <person name="Jeffries C.D."/>
            <person name="Chain P."/>
            <person name="Rohde M."/>
            <person name="Goker M."/>
            <person name="Bristow J."/>
            <person name="Eisen J.A."/>
            <person name="Markowitz V."/>
            <person name="Hugenholtz P."/>
            <person name="Kyrpides N.C."/>
            <person name="Klenk H.P."/>
            <person name="Lapidus A."/>
        </authorList>
    </citation>
    <scope>NUCLEOTIDE SEQUENCE [LARGE SCALE GENOMIC DNA]</scope>
    <source>
        <strain evidence="3">ATCC 27377 / DSM 6068 / ICPB 4128</strain>
    </source>
</reference>
<dbReference type="OrthoDB" id="9773233at2"/>
<dbReference type="GO" id="GO:0016491">
    <property type="term" value="F:oxidoreductase activity"/>
    <property type="evidence" value="ECO:0007669"/>
    <property type="project" value="InterPro"/>
</dbReference>
<evidence type="ECO:0000259" key="1">
    <source>
        <dbReference type="Pfam" id="PF07992"/>
    </source>
</evidence>
<evidence type="ECO:0000313" key="2">
    <source>
        <dbReference type="EMBL" id="ADB18716.1"/>
    </source>
</evidence>
<dbReference type="Pfam" id="PF07992">
    <property type="entry name" value="Pyr_redox_2"/>
    <property type="match status" value="1"/>
</dbReference>
<sequence>MAVDTPASIAIIGAGPIGLETALYARFLGYDVTLFEQGEICSGVRSWGHVKMFTPLGMNSSPLGLAAIEAHDENIVFPAADAILTGQEWYEKYLLPLSQTDLLVDNIRIGTKVVAITKENLLKGELVGDEERGDWSFEVTYLDPQNELRLRTEQFDVVIDASGVLAQPRECGLGGVRPPLPLAEEKFLRTEIPVFSDNHGSGERASSLEFYGGKTTLLVGGGYSAATAAVMWKELADQFPGTKLIWSTRRARQTSADGISGPIKRIENDALPTRDALAREANSLTMPGNGFRIEHLSETMVERIESTADGRLEVTLRGEKPSKITVDRILSLCGYRPDLDLFRELQVHLCYATEGPMRLAASLMKSDKSQGSSADCLKTSSGGPEDLLTTEPNFYILGAKSYGRRSDFLFQSGLMQIRDLFRIIGDRDTLDLYQSARPLPK</sequence>
<protein>
    <submittedName>
        <fullName evidence="2">Putative secreted protein</fullName>
    </submittedName>
</protein>
<dbReference type="KEGG" id="psl:Psta_4063"/>
<proteinExistence type="predicted"/>
<dbReference type="Proteomes" id="UP000001887">
    <property type="component" value="Chromosome"/>
</dbReference>
<accession>D2R2Y3</accession>